<organism evidence="1 2">
    <name type="scientific">Caerostris darwini</name>
    <dbReference type="NCBI Taxonomy" id="1538125"/>
    <lineage>
        <taxon>Eukaryota</taxon>
        <taxon>Metazoa</taxon>
        <taxon>Ecdysozoa</taxon>
        <taxon>Arthropoda</taxon>
        <taxon>Chelicerata</taxon>
        <taxon>Arachnida</taxon>
        <taxon>Araneae</taxon>
        <taxon>Araneomorphae</taxon>
        <taxon>Entelegynae</taxon>
        <taxon>Araneoidea</taxon>
        <taxon>Araneidae</taxon>
        <taxon>Caerostris</taxon>
    </lineage>
</organism>
<evidence type="ECO:0000313" key="2">
    <source>
        <dbReference type="Proteomes" id="UP001054837"/>
    </source>
</evidence>
<accession>A0AAV4S8H8</accession>
<protein>
    <submittedName>
        <fullName evidence="1">Uncharacterized protein</fullName>
    </submittedName>
</protein>
<gene>
    <name evidence="1" type="ORF">CDAR_206591</name>
</gene>
<name>A0AAV4S8H8_9ARAC</name>
<dbReference type="EMBL" id="BPLQ01007290">
    <property type="protein sequence ID" value="GIY29229.1"/>
    <property type="molecule type" value="Genomic_DNA"/>
</dbReference>
<reference evidence="1 2" key="1">
    <citation type="submission" date="2021-06" db="EMBL/GenBank/DDBJ databases">
        <title>Caerostris darwini draft genome.</title>
        <authorList>
            <person name="Kono N."/>
            <person name="Arakawa K."/>
        </authorList>
    </citation>
    <scope>NUCLEOTIDE SEQUENCE [LARGE SCALE GENOMIC DNA]</scope>
</reference>
<evidence type="ECO:0000313" key="1">
    <source>
        <dbReference type="EMBL" id="GIY29229.1"/>
    </source>
</evidence>
<dbReference type="Proteomes" id="UP001054837">
    <property type="component" value="Unassembled WGS sequence"/>
</dbReference>
<keyword evidence="2" id="KW-1185">Reference proteome</keyword>
<comment type="caution">
    <text evidence="1">The sequence shown here is derived from an EMBL/GenBank/DDBJ whole genome shotgun (WGS) entry which is preliminary data.</text>
</comment>
<dbReference type="AlphaFoldDB" id="A0AAV4S8H8"/>
<proteinExistence type="predicted"/>
<sequence>MLPSETGHPTLEWQCHLQHEGWSHLKGVDTECIRCGPHSKVCLWKGEHRYIRIQGGQASHCWLLGGSTLQSGHIENAAKKREKGNPFLIGCKGRTQWSRSEQKNFRFDQGD</sequence>